<organism evidence="2 3">
    <name type="scientific">Lentithecium fluviatile CBS 122367</name>
    <dbReference type="NCBI Taxonomy" id="1168545"/>
    <lineage>
        <taxon>Eukaryota</taxon>
        <taxon>Fungi</taxon>
        <taxon>Dikarya</taxon>
        <taxon>Ascomycota</taxon>
        <taxon>Pezizomycotina</taxon>
        <taxon>Dothideomycetes</taxon>
        <taxon>Pleosporomycetidae</taxon>
        <taxon>Pleosporales</taxon>
        <taxon>Massarineae</taxon>
        <taxon>Lentitheciaceae</taxon>
        <taxon>Lentithecium</taxon>
    </lineage>
</organism>
<evidence type="ECO:0008006" key="4">
    <source>
        <dbReference type="Google" id="ProtNLM"/>
    </source>
</evidence>
<dbReference type="OrthoDB" id="5421421at2759"/>
<proteinExistence type="predicted"/>
<dbReference type="EMBL" id="MU005600">
    <property type="protein sequence ID" value="KAF2679948.1"/>
    <property type="molecule type" value="Genomic_DNA"/>
</dbReference>
<evidence type="ECO:0000313" key="3">
    <source>
        <dbReference type="Proteomes" id="UP000799291"/>
    </source>
</evidence>
<dbReference type="AlphaFoldDB" id="A0A6G1IPC3"/>
<gene>
    <name evidence="2" type="ORF">K458DRAFT_422001</name>
</gene>
<dbReference type="Proteomes" id="UP000799291">
    <property type="component" value="Unassembled WGS sequence"/>
</dbReference>
<sequence length="414" mass="46091">MPTLLEGAVPPPHLQLATTTSPWPSYNTHCYPSTSSPAPMTPDSISSFVPRLHDSPLPSADGGPVPTSGWYSASASANAPHEGSYPTYNYNTTYVPSSTGPYSPHQQLSGPPEVSVSAPVSIEHPAGNYSPVSSCSRGSEAPRPEYVRHSEAPSPETAATHLPAEVTPHRPRSSPTEYHWPMNPLGISTPSMQQHFYPSPSYPPTHAGHAGRDRSPCMSEPSMDLSAPQARRLYAPIAPHPSGARTSAPKRSRDEDEDQFDHGKRRKRSDSNNSSTMELGEEDKLLIQLKDEESMPWKDIAARFQSDLGKTYQIPALQMRLKRLRERMRVWTDVDVKALRMAHEYWVQSKFDIISQKMLEFGAAEKWTARQCARKWAEIDPGPTPYTTYEHHVYTPYAMSPVEAHHFMPYVHSL</sequence>
<feature type="compositionally biased region" description="Polar residues" evidence="1">
    <location>
        <begin position="186"/>
        <end position="196"/>
    </location>
</feature>
<name>A0A6G1IPC3_9PLEO</name>
<reference evidence="2" key="1">
    <citation type="journal article" date="2020" name="Stud. Mycol.">
        <title>101 Dothideomycetes genomes: a test case for predicting lifestyles and emergence of pathogens.</title>
        <authorList>
            <person name="Haridas S."/>
            <person name="Albert R."/>
            <person name="Binder M."/>
            <person name="Bloem J."/>
            <person name="Labutti K."/>
            <person name="Salamov A."/>
            <person name="Andreopoulos B."/>
            <person name="Baker S."/>
            <person name="Barry K."/>
            <person name="Bills G."/>
            <person name="Bluhm B."/>
            <person name="Cannon C."/>
            <person name="Castanera R."/>
            <person name="Culley D."/>
            <person name="Daum C."/>
            <person name="Ezra D."/>
            <person name="Gonzalez J."/>
            <person name="Henrissat B."/>
            <person name="Kuo A."/>
            <person name="Liang C."/>
            <person name="Lipzen A."/>
            <person name="Lutzoni F."/>
            <person name="Magnuson J."/>
            <person name="Mondo S."/>
            <person name="Nolan M."/>
            <person name="Ohm R."/>
            <person name="Pangilinan J."/>
            <person name="Park H.-J."/>
            <person name="Ramirez L."/>
            <person name="Alfaro M."/>
            <person name="Sun H."/>
            <person name="Tritt A."/>
            <person name="Yoshinaga Y."/>
            <person name="Zwiers L.-H."/>
            <person name="Turgeon B."/>
            <person name="Goodwin S."/>
            <person name="Spatafora J."/>
            <person name="Crous P."/>
            <person name="Grigoriev I."/>
        </authorList>
    </citation>
    <scope>NUCLEOTIDE SEQUENCE</scope>
    <source>
        <strain evidence="2">CBS 122367</strain>
    </source>
</reference>
<protein>
    <recommendedName>
        <fullName evidence="4">Myb-like domain-containing protein</fullName>
    </recommendedName>
</protein>
<keyword evidence="3" id="KW-1185">Reference proteome</keyword>
<accession>A0A6G1IPC3</accession>
<evidence type="ECO:0000256" key="1">
    <source>
        <dbReference type="SAM" id="MobiDB-lite"/>
    </source>
</evidence>
<feature type="compositionally biased region" description="Basic and acidic residues" evidence="1">
    <location>
        <begin position="140"/>
        <end position="151"/>
    </location>
</feature>
<evidence type="ECO:0000313" key="2">
    <source>
        <dbReference type="EMBL" id="KAF2679948.1"/>
    </source>
</evidence>
<feature type="compositionally biased region" description="Polar residues" evidence="1">
    <location>
        <begin position="100"/>
        <end position="109"/>
    </location>
</feature>
<feature type="region of interest" description="Disordered" evidence="1">
    <location>
        <begin position="98"/>
        <end position="281"/>
    </location>
</feature>